<comment type="subcellular location">
    <subcellularLocation>
        <location evidence="1">Cell membrane</location>
        <topology evidence="1">Multi-pass membrane protein</topology>
    </subcellularLocation>
</comment>
<dbReference type="Pfam" id="PF07681">
    <property type="entry name" value="DoxX"/>
    <property type="match status" value="1"/>
</dbReference>
<dbReference type="PANTHER" id="PTHR33452:SF1">
    <property type="entry name" value="INNER MEMBRANE PROTEIN YPHA-RELATED"/>
    <property type="match status" value="1"/>
</dbReference>
<dbReference type="AlphaFoldDB" id="A0A0A6ZZ34"/>
<keyword evidence="5 7" id="KW-1133">Transmembrane helix</keyword>
<evidence type="ECO:0000256" key="6">
    <source>
        <dbReference type="ARBA" id="ARBA00023136"/>
    </source>
</evidence>
<name>A0A0A6ZZ34_SHIDY</name>
<proteinExistence type="inferred from homology"/>
<dbReference type="InterPro" id="IPR051907">
    <property type="entry name" value="DoxX-like_oxidoreductase"/>
</dbReference>
<evidence type="ECO:0000256" key="5">
    <source>
        <dbReference type="ARBA" id="ARBA00022989"/>
    </source>
</evidence>
<dbReference type="PANTHER" id="PTHR33452">
    <property type="entry name" value="OXIDOREDUCTASE CATD-RELATED"/>
    <property type="match status" value="1"/>
</dbReference>
<comment type="similarity">
    <text evidence="2">Belongs to the DoxX family.</text>
</comment>
<sequence>MVRRLRFSGPKTSIICSPMTSLKTSIKTITYLSDTGCLEIQGASLIDSNDANTAPLHKKTISSLSGAVESMMKKLEDVGVLVARILMPILFITAGWGKITGYAGTQQYMEAMGVPGFMLPLVILLEFGGGLAILFGFLTRTTVLFTAGFTLLTAFLFHSNFAEGVNSLMFMKNLTISGGFLLLAITGPGAYSIDRLLNKKW</sequence>
<gene>
    <name evidence="8" type="ORF">Asd1617_04390</name>
</gene>
<evidence type="ECO:0000256" key="3">
    <source>
        <dbReference type="ARBA" id="ARBA00022475"/>
    </source>
</evidence>
<dbReference type="HOGENOM" id="CLU_058421_8_3_6"/>
<dbReference type="GO" id="GO:0005886">
    <property type="term" value="C:plasma membrane"/>
    <property type="evidence" value="ECO:0007669"/>
    <property type="project" value="UniProtKB-SubCell"/>
</dbReference>
<evidence type="ECO:0000313" key="9">
    <source>
        <dbReference type="Proteomes" id="UP000031647"/>
    </source>
</evidence>
<evidence type="ECO:0000256" key="7">
    <source>
        <dbReference type="SAM" id="Phobius"/>
    </source>
</evidence>
<feature type="transmembrane region" description="Helical" evidence="7">
    <location>
        <begin position="78"/>
        <end position="97"/>
    </location>
</feature>
<feature type="transmembrane region" description="Helical" evidence="7">
    <location>
        <begin position="174"/>
        <end position="193"/>
    </location>
</feature>
<dbReference type="PATRIC" id="fig|754093.4.peg.4271"/>
<organism evidence="8 9">
    <name type="scientific">Shigella dysenteriae 1617</name>
    <dbReference type="NCBI Taxonomy" id="754093"/>
    <lineage>
        <taxon>Bacteria</taxon>
        <taxon>Pseudomonadati</taxon>
        <taxon>Pseudomonadota</taxon>
        <taxon>Gammaproteobacteria</taxon>
        <taxon>Enterobacterales</taxon>
        <taxon>Enterobacteriaceae</taxon>
        <taxon>Shigella</taxon>
    </lineage>
</organism>
<dbReference type="Proteomes" id="UP000031647">
    <property type="component" value="Chromosome"/>
</dbReference>
<keyword evidence="4 7" id="KW-0812">Transmembrane</keyword>
<reference evidence="8 9" key="1">
    <citation type="submission" date="2013-09" db="EMBL/GenBank/DDBJ databases">
        <title>Comparative genomics of Sd1617 to representative strains in evaluating its pathogenesis.</title>
        <authorList>
            <person name="Aksomboon Vongsawan A."/>
            <person name="Kapatral V."/>
            <person name="Vaisvil B."/>
            <person name="Serichantalergs O."/>
            <person name="Hale T.L."/>
            <person name="Mason C.J."/>
        </authorList>
    </citation>
    <scope>NUCLEOTIDE SEQUENCE [LARGE SCALE GENOMIC DNA]</scope>
    <source>
        <strain evidence="8 9">1617</strain>
    </source>
</reference>
<feature type="transmembrane region" description="Helical" evidence="7">
    <location>
        <begin position="143"/>
        <end position="162"/>
    </location>
</feature>
<accession>A0A0A6ZZ34</accession>
<feature type="transmembrane region" description="Helical" evidence="7">
    <location>
        <begin position="117"/>
        <end position="138"/>
    </location>
</feature>
<evidence type="ECO:0000256" key="2">
    <source>
        <dbReference type="ARBA" id="ARBA00006679"/>
    </source>
</evidence>
<keyword evidence="3" id="KW-1003">Cell membrane</keyword>
<keyword evidence="6 7" id="KW-0472">Membrane</keyword>
<evidence type="ECO:0000256" key="1">
    <source>
        <dbReference type="ARBA" id="ARBA00004651"/>
    </source>
</evidence>
<protein>
    <submittedName>
        <fullName evidence="8">Transporter</fullName>
    </submittedName>
</protein>
<evidence type="ECO:0000256" key="4">
    <source>
        <dbReference type="ARBA" id="ARBA00022692"/>
    </source>
</evidence>
<evidence type="ECO:0000313" key="8">
    <source>
        <dbReference type="EMBL" id="AHA67217.1"/>
    </source>
</evidence>
<dbReference type="EMBL" id="CP006736">
    <property type="protein sequence ID" value="AHA67217.1"/>
    <property type="molecule type" value="Genomic_DNA"/>
</dbReference>
<dbReference type="InterPro" id="IPR032808">
    <property type="entry name" value="DoxX"/>
</dbReference>
<dbReference type="KEGG" id="sdz:Asd1617_04390"/>